<proteinExistence type="predicted"/>
<accession>A0A833A2L8</accession>
<dbReference type="PANTHER" id="PTHR11937">
    <property type="entry name" value="ACTIN"/>
    <property type="match status" value="1"/>
</dbReference>
<dbReference type="Proteomes" id="UP000608579">
    <property type="component" value="Unassembled WGS sequence"/>
</dbReference>
<evidence type="ECO:0000313" key="1">
    <source>
        <dbReference type="EMBL" id="HIQ28998.1"/>
    </source>
</evidence>
<evidence type="ECO:0000313" key="2">
    <source>
        <dbReference type="Proteomes" id="UP000608579"/>
    </source>
</evidence>
<dbReference type="InterPro" id="IPR043129">
    <property type="entry name" value="ATPase_NBD"/>
</dbReference>
<organism evidence="1 2">
    <name type="scientific">Caldiarchaeum subterraneum</name>
    <dbReference type="NCBI Taxonomy" id="311458"/>
    <lineage>
        <taxon>Archaea</taxon>
        <taxon>Nitrososphaerota</taxon>
        <taxon>Candidatus Caldarchaeales</taxon>
        <taxon>Candidatus Caldarchaeaceae</taxon>
        <taxon>Candidatus Caldarchaeum</taxon>
    </lineage>
</organism>
<protein>
    <recommendedName>
        <fullName evidence="3">Actin/actin family protein</fullName>
    </recommendedName>
</protein>
<name>A0A833A2L8_CALS0</name>
<reference evidence="1" key="1">
    <citation type="journal article" date="2020" name="ISME J.">
        <title>Gammaproteobacteria mediating utilization of methyl-, sulfur- and petroleum organic compounds in deep ocean hydrothermal plumes.</title>
        <authorList>
            <person name="Zhou Z."/>
            <person name="Liu Y."/>
            <person name="Pan J."/>
            <person name="Cron B.R."/>
            <person name="Toner B.M."/>
            <person name="Anantharaman K."/>
            <person name="Breier J.A."/>
            <person name="Dick G.J."/>
            <person name="Li M."/>
        </authorList>
    </citation>
    <scope>NUCLEOTIDE SEQUENCE</scope>
    <source>
        <strain evidence="1">SZUA-1515</strain>
    </source>
</reference>
<dbReference type="Pfam" id="PF00022">
    <property type="entry name" value="Actin"/>
    <property type="match status" value="1"/>
</dbReference>
<evidence type="ECO:0008006" key="3">
    <source>
        <dbReference type="Google" id="ProtNLM"/>
    </source>
</evidence>
<dbReference type="SMART" id="SM00268">
    <property type="entry name" value="ACTIN"/>
    <property type="match status" value="1"/>
</dbReference>
<dbReference type="EMBL" id="DQVM01000008">
    <property type="protein sequence ID" value="HIQ28998.1"/>
    <property type="molecule type" value="Genomic_DNA"/>
</dbReference>
<dbReference type="InterPro" id="IPR004000">
    <property type="entry name" value="Actin"/>
</dbReference>
<dbReference type="Gene3D" id="3.30.420.570">
    <property type="match status" value="1"/>
</dbReference>
<dbReference type="AlphaFoldDB" id="A0A833A2L8"/>
<dbReference type="Gene3D" id="3.30.420.40">
    <property type="match status" value="1"/>
</dbReference>
<sequence length="423" mass="47054">MFEEEYKRNFVFGCDYGTSDFKYGPITVGDKPLLVENRGYFPERSIVSQVLGVEKEVVVGRDVTLFLGSEAELATRLVYPMRSGAISKGDERAWKVIKELTRMALSEFKPGGLGFKGFYIVAALSATAPRYMYERLFTIYSELASDEGLIHSATIIPQPLAVAIAHKQTSCVVVESGHGNTQVAPISRAPIRGAVVALNRGGGAANAITAEILKDAGYGDLAKEESLVRKVKESIGLLPLDLERAINYARNNPEDVKAVYKVPGTRITIDLGNNSWTRFLIGEYVFDPNHEVFESYFRRGMPRPSDVKVGDVVFYGMLDMASTIIESVEKCPVELQPHLYNQVILSGGNFSWRTPAHLRGIAVESETKLTQMLKAKGVENVTVILSPEPQYAVWRGCIVFGYAVPAGYSWTWERMEGWMHYRR</sequence>
<gene>
    <name evidence="1" type="ORF">EYH45_00365</name>
</gene>
<dbReference type="SUPFAM" id="SSF53067">
    <property type="entry name" value="Actin-like ATPase domain"/>
    <property type="match status" value="1"/>
</dbReference>
<comment type="caution">
    <text evidence="1">The sequence shown here is derived from an EMBL/GenBank/DDBJ whole genome shotgun (WGS) entry which is preliminary data.</text>
</comment>